<dbReference type="Pfam" id="PF15865">
    <property type="entry name" value="Fanconi_A_N"/>
    <property type="match status" value="1"/>
</dbReference>
<reference evidence="3" key="1">
    <citation type="submission" date="2014-01" db="EMBL/GenBank/DDBJ databases">
        <title>The Genome Sequence of Anopheles melas CM1001059_A (V2).</title>
        <authorList>
            <consortium name="The Broad Institute Genomics Platform"/>
            <person name="Neafsey D.E."/>
            <person name="Besansky N."/>
            <person name="Howell P."/>
            <person name="Walton C."/>
            <person name="Young S.K."/>
            <person name="Zeng Q."/>
            <person name="Gargeya S."/>
            <person name="Fitzgerald M."/>
            <person name="Haas B."/>
            <person name="Abouelleil A."/>
            <person name="Allen A.W."/>
            <person name="Alvarado L."/>
            <person name="Arachchi H.M."/>
            <person name="Berlin A.M."/>
            <person name="Chapman S.B."/>
            <person name="Gainer-Dewar J."/>
            <person name="Goldberg J."/>
            <person name="Griggs A."/>
            <person name="Gujja S."/>
            <person name="Hansen M."/>
            <person name="Howarth C."/>
            <person name="Imamovic A."/>
            <person name="Ireland A."/>
            <person name="Larimer J."/>
            <person name="McCowan C."/>
            <person name="Murphy C."/>
            <person name="Pearson M."/>
            <person name="Poon T.W."/>
            <person name="Priest M."/>
            <person name="Roberts A."/>
            <person name="Saif S."/>
            <person name="Shea T."/>
            <person name="Sisk P."/>
            <person name="Sykes S."/>
            <person name="Wortman J."/>
            <person name="Nusbaum C."/>
            <person name="Birren B."/>
        </authorList>
    </citation>
    <scope>NUCLEOTIDE SEQUENCE [LARGE SCALE GENOMIC DNA]</scope>
    <source>
        <strain evidence="3">CM1001059</strain>
    </source>
</reference>
<dbReference type="InterPro" id="IPR031729">
    <property type="entry name" value="Fanconi_A_N"/>
</dbReference>
<dbReference type="PANTHER" id="PTHR12047">
    <property type="entry name" value="FANCONI ANEMIA GROUP A PROTEIN"/>
    <property type="match status" value="1"/>
</dbReference>
<accession>A0A182TYH4</accession>
<dbReference type="GO" id="GO:0036297">
    <property type="term" value="P:interstrand cross-link repair"/>
    <property type="evidence" value="ECO:0007669"/>
    <property type="project" value="InterPro"/>
</dbReference>
<protein>
    <recommendedName>
        <fullName evidence="1">Fanconi anaemia group A protein N-terminal domain-containing protein</fullName>
    </recommendedName>
</protein>
<name>A0A182TYH4_9DIPT</name>
<organism evidence="2 3">
    <name type="scientific">Anopheles melas</name>
    <dbReference type="NCBI Taxonomy" id="34690"/>
    <lineage>
        <taxon>Eukaryota</taxon>
        <taxon>Metazoa</taxon>
        <taxon>Ecdysozoa</taxon>
        <taxon>Arthropoda</taxon>
        <taxon>Hexapoda</taxon>
        <taxon>Insecta</taxon>
        <taxon>Pterygota</taxon>
        <taxon>Neoptera</taxon>
        <taxon>Endopterygota</taxon>
        <taxon>Diptera</taxon>
        <taxon>Nematocera</taxon>
        <taxon>Culicoidea</taxon>
        <taxon>Culicidae</taxon>
        <taxon>Anophelinae</taxon>
        <taxon>Anopheles</taxon>
    </lineage>
</organism>
<dbReference type="AlphaFoldDB" id="A0A182TYH4"/>
<feature type="domain" description="Fanconi anaemia group A protein N-terminal" evidence="1">
    <location>
        <begin position="20"/>
        <end position="332"/>
    </location>
</feature>
<sequence length="455" mass="51583">MITSPQDILREAFQRQEWNVGSARVLSLLQEANILTASEYILSLDTIEVMQQILNDFLEAEYSLLAHIVRYAYQENVQSQSLTNVLKESFRTLLNDLNDNPNVIPHNYLQAIGTRLRTHEQKLVINEHLQLVLGSEPGPLDLDAAIGRQHQWREEMQTTLNGTVFEQLLIELIRDKANLLVVLKELLKRSCSFSLKHALYLLSQAARATTDEPDERLLKSFIKDLFRTVVETGLMSQLQLVLLCAREICSANTAVLGTYPAWYKQTFGEMTYSVKRDQFIGTMELLTALIPAERNLELLGVHATIAISAPAKCNDYVLNYKQLCRAHIAQLKAPECTIVLEDYLGWLCDHNGPADQIVHVEPVVNESYRRTPILIRADRAGIVQIAYRAAAGRDVTTFVDIQLKGAAVRKSIDRTVHDGTLLTERTRQGAEPYHTTHVGRFVAVIYNRHRRLSCK</sequence>
<dbReference type="STRING" id="34690.A0A182TYH4"/>
<proteinExistence type="predicted"/>
<dbReference type="EnsemblMetazoa" id="AMEC010614-RA">
    <property type="protein sequence ID" value="AMEC010614-PA"/>
    <property type="gene ID" value="AMEC010614"/>
</dbReference>
<dbReference type="VEuPathDB" id="VectorBase:AMEC010614"/>
<dbReference type="Proteomes" id="UP000075902">
    <property type="component" value="Unassembled WGS sequence"/>
</dbReference>
<keyword evidence="3" id="KW-1185">Reference proteome</keyword>
<dbReference type="PANTHER" id="PTHR12047:SF2">
    <property type="entry name" value="FANCONI ANEMIA GROUP A PROTEIN"/>
    <property type="match status" value="1"/>
</dbReference>
<evidence type="ECO:0000313" key="2">
    <source>
        <dbReference type="EnsemblMetazoa" id="AMEC010614-PA"/>
    </source>
</evidence>
<evidence type="ECO:0000259" key="1">
    <source>
        <dbReference type="Pfam" id="PF15865"/>
    </source>
</evidence>
<dbReference type="GO" id="GO:0043240">
    <property type="term" value="C:Fanconi anaemia nuclear complex"/>
    <property type="evidence" value="ECO:0007669"/>
    <property type="project" value="InterPro"/>
</dbReference>
<evidence type="ECO:0000313" key="3">
    <source>
        <dbReference type="Proteomes" id="UP000075902"/>
    </source>
</evidence>
<reference evidence="2" key="2">
    <citation type="submission" date="2020-05" db="UniProtKB">
        <authorList>
            <consortium name="EnsemblMetazoa"/>
        </authorList>
    </citation>
    <scope>IDENTIFICATION</scope>
    <source>
        <strain evidence="2">CM1001059</strain>
    </source>
</reference>
<dbReference type="InterPro" id="IPR003516">
    <property type="entry name" value="FANCA"/>
</dbReference>